<organism evidence="1 2">
    <name type="scientific">Pseudoalteromonas luteoviolacea S4060-1</name>
    <dbReference type="NCBI Taxonomy" id="1365257"/>
    <lineage>
        <taxon>Bacteria</taxon>
        <taxon>Pseudomonadati</taxon>
        <taxon>Pseudomonadota</taxon>
        <taxon>Gammaproteobacteria</taxon>
        <taxon>Alteromonadales</taxon>
        <taxon>Pseudoalteromonadaceae</taxon>
        <taxon>Pseudoalteromonas</taxon>
    </lineage>
</organism>
<name>A0A162BUM2_9GAMM</name>
<dbReference type="AlphaFoldDB" id="A0A162BUM2"/>
<gene>
    <name evidence="1" type="ORF">N478_13695</name>
</gene>
<proteinExistence type="predicted"/>
<dbReference type="PATRIC" id="fig|1365257.3.peg.1139"/>
<dbReference type="Proteomes" id="UP000076661">
    <property type="component" value="Unassembled WGS sequence"/>
</dbReference>
<evidence type="ECO:0000313" key="1">
    <source>
        <dbReference type="EMBL" id="KZN68714.1"/>
    </source>
</evidence>
<reference evidence="1 2" key="1">
    <citation type="submission" date="2013-07" db="EMBL/GenBank/DDBJ databases">
        <title>Comparative Genomic and Metabolomic Analysis of Twelve Strains of Pseudoalteromonas luteoviolacea.</title>
        <authorList>
            <person name="Vynne N.G."/>
            <person name="Mansson M."/>
            <person name="Gram L."/>
        </authorList>
    </citation>
    <scope>NUCLEOTIDE SEQUENCE [LARGE SCALE GENOMIC DNA]</scope>
    <source>
        <strain evidence="1 2">S4060-1</strain>
    </source>
</reference>
<protein>
    <submittedName>
        <fullName evidence="1">Uncharacterized protein</fullName>
    </submittedName>
</protein>
<dbReference type="EMBL" id="AUXX01000008">
    <property type="protein sequence ID" value="KZN68714.1"/>
    <property type="molecule type" value="Genomic_DNA"/>
</dbReference>
<accession>A0A162BUM2</accession>
<comment type="caution">
    <text evidence="1">The sequence shown here is derived from an EMBL/GenBank/DDBJ whole genome shotgun (WGS) entry which is preliminary data.</text>
</comment>
<sequence length="63" mass="7230">MGSQPLNLLFEGDQPTKRVHFVSFALSFISNFPEYILVKDRIVAHSQTWFATAGSQSCRVNWR</sequence>
<evidence type="ECO:0000313" key="2">
    <source>
        <dbReference type="Proteomes" id="UP000076661"/>
    </source>
</evidence>